<proteinExistence type="predicted"/>
<accession>X1TZ21</accession>
<evidence type="ECO:0000256" key="1">
    <source>
        <dbReference type="SAM" id="Coils"/>
    </source>
</evidence>
<name>X1TZ21_9ZZZZ</name>
<evidence type="ECO:0000313" key="2">
    <source>
        <dbReference type="EMBL" id="GAI85309.1"/>
    </source>
</evidence>
<reference evidence="2" key="1">
    <citation type="journal article" date="2014" name="Front. Microbiol.">
        <title>High frequency of phylogenetically diverse reductive dehalogenase-homologous genes in deep subseafloor sedimentary metagenomes.</title>
        <authorList>
            <person name="Kawai M."/>
            <person name="Futagami T."/>
            <person name="Toyoda A."/>
            <person name="Takaki Y."/>
            <person name="Nishi S."/>
            <person name="Hori S."/>
            <person name="Arai W."/>
            <person name="Tsubouchi T."/>
            <person name="Morono Y."/>
            <person name="Uchiyama I."/>
            <person name="Ito T."/>
            <person name="Fujiyama A."/>
            <person name="Inagaki F."/>
            <person name="Takami H."/>
        </authorList>
    </citation>
    <scope>NUCLEOTIDE SEQUENCE</scope>
    <source>
        <strain evidence="2">Expedition CK06-06</strain>
    </source>
</reference>
<protein>
    <submittedName>
        <fullName evidence="2">Uncharacterized protein</fullName>
    </submittedName>
</protein>
<comment type="caution">
    <text evidence="2">The sequence shown here is derived from an EMBL/GenBank/DDBJ whole genome shotgun (WGS) entry which is preliminary data.</text>
</comment>
<sequence>MAKFFVKLMFIGKAEDIVTSNAARRRSIEDLDRELRELDTKYQKKTRDLARAYRDLSDDADTYDLVKASLVVERNGIVTQQRELLDEKNQIGREKAAAESLRELAMKYSLRVLSTELSNAEWRDIFTTLNFHIRVEAEDPGPSEDGCRGHHLNMPGVICEIGVPLTALRNVVIASVTPEPD</sequence>
<dbReference type="AlphaFoldDB" id="X1TZ21"/>
<organism evidence="2">
    <name type="scientific">marine sediment metagenome</name>
    <dbReference type="NCBI Taxonomy" id="412755"/>
    <lineage>
        <taxon>unclassified sequences</taxon>
        <taxon>metagenomes</taxon>
        <taxon>ecological metagenomes</taxon>
    </lineage>
</organism>
<dbReference type="EMBL" id="BARW01008531">
    <property type="protein sequence ID" value="GAI85309.1"/>
    <property type="molecule type" value="Genomic_DNA"/>
</dbReference>
<keyword evidence="1" id="KW-0175">Coiled coil</keyword>
<feature type="coiled-coil region" evidence="1">
    <location>
        <begin position="21"/>
        <end position="55"/>
    </location>
</feature>
<gene>
    <name evidence="2" type="ORF">S12H4_17453</name>
</gene>